<evidence type="ECO:0000313" key="1">
    <source>
        <dbReference type="EMBL" id="CAH1773673.1"/>
    </source>
</evidence>
<dbReference type="Proteomes" id="UP000749559">
    <property type="component" value="Unassembled WGS sequence"/>
</dbReference>
<dbReference type="OrthoDB" id="340681at2759"/>
<gene>
    <name evidence="1" type="ORF">OFUS_LOCUS1242</name>
</gene>
<name>A0A8J1UCW0_OWEFU</name>
<dbReference type="InterPro" id="IPR003410">
    <property type="entry name" value="HYR_dom"/>
</dbReference>
<dbReference type="PANTHER" id="PTHR24273">
    <property type="entry name" value="FI04643P-RELATED"/>
    <property type="match status" value="1"/>
</dbReference>
<accession>A0A8J1UCW0</accession>
<feature type="non-terminal residue" evidence="1">
    <location>
        <position position="166"/>
    </location>
</feature>
<dbReference type="PANTHER" id="PTHR24273:SF32">
    <property type="entry name" value="HYALIN"/>
    <property type="match status" value="1"/>
</dbReference>
<proteinExistence type="predicted"/>
<comment type="caution">
    <text evidence="1">The sequence shown here is derived from an EMBL/GenBank/DDBJ whole genome shotgun (WGS) entry which is preliminary data.</text>
</comment>
<sequence>KVVPAVEPPNKFPIGTNEIAYTATDPTGNSGTCQFTIKVIDTQPPRVDYCISPEPFIATHGTAKDITWEIPEFSDNSGEEPKVVQDNGFGEYPVGFHLVTYTATDSSGNNNTCIIEIFVQPHKCAYPQDPVNGVAICAATTDTRYVCVLECMGGYDFAIEPAPSYE</sequence>
<dbReference type="AlphaFoldDB" id="A0A8J1UCW0"/>
<dbReference type="Pfam" id="PF02494">
    <property type="entry name" value="HYR"/>
    <property type="match status" value="2"/>
</dbReference>
<evidence type="ECO:0000313" key="2">
    <source>
        <dbReference type="Proteomes" id="UP000749559"/>
    </source>
</evidence>
<dbReference type="PROSITE" id="PS50825">
    <property type="entry name" value="HYR"/>
    <property type="match status" value="1"/>
</dbReference>
<keyword evidence="2" id="KW-1185">Reference proteome</keyword>
<feature type="non-terminal residue" evidence="1">
    <location>
        <position position="1"/>
    </location>
</feature>
<protein>
    <submittedName>
        <fullName evidence="1">Uncharacterized protein</fullName>
    </submittedName>
</protein>
<reference evidence="1" key="1">
    <citation type="submission" date="2022-03" db="EMBL/GenBank/DDBJ databases">
        <authorList>
            <person name="Martin C."/>
        </authorList>
    </citation>
    <scope>NUCLEOTIDE SEQUENCE</scope>
</reference>
<organism evidence="1 2">
    <name type="scientific">Owenia fusiformis</name>
    <name type="common">Polychaete worm</name>
    <dbReference type="NCBI Taxonomy" id="6347"/>
    <lineage>
        <taxon>Eukaryota</taxon>
        <taxon>Metazoa</taxon>
        <taxon>Spiralia</taxon>
        <taxon>Lophotrochozoa</taxon>
        <taxon>Annelida</taxon>
        <taxon>Polychaeta</taxon>
        <taxon>Sedentaria</taxon>
        <taxon>Canalipalpata</taxon>
        <taxon>Sabellida</taxon>
        <taxon>Oweniida</taxon>
        <taxon>Oweniidae</taxon>
        <taxon>Owenia</taxon>
    </lineage>
</organism>
<dbReference type="EMBL" id="CAIIXF020000001">
    <property type="protein sequence ID" value="CAH1773673.1"/>
    <property type="molecule type" value="Genomic_DNA"/>
</dbReference>